<evidence type="ECO:0000256" key="2">
    <source>
        <dbReference type="SAM" id="MobiDB-lite"/>
    </source>
</evidence>
<accession>A0A0F5H1A0</accession>
<feature type="compositionally biased region" description="Low complexity" evidence="2">
    <location>
        <begin position="49"/>
        <end position="61"/>
    </location>
</feature>
<feature type="signal peptide" evidence="3">
    <location>
        <begin position="1"/>
        <end position="22"/>
    </location>
</feature>
<dbReference type="Proteomes" id="UP000033750">
    <property type="component" value="Unassembled WGS sequence"/>
</dbReference>
<proteinExistence type="predicted"/>
<evidence type="ECO:0000313" key="6">
    <source>
        <dbReference type="Proteomes" id="UP000033750"/>
    </source>
</evidence>
<feature type="chain" id="PRO_5002487060" evidence="3">
    <location>
        <begin position="23"/>
        <end position="801"/>
    </location>
</feature>
<keyword evidence="5" id="KW-0449">Lipoprotein</keyword>
<protein>
    <submittedName>
        <fullName evidence="5">Prolipoprotein</fullName>
    </submittedName>
</protein>
<evidence type="ECO:0000256" key="3">
    <source>
        <dbReference type="SAM" id="SignalP"/>
    </source>
</evidence>
<evidence type="ECO:0000256" key="1">
    <source>
        <dbReference type="SAM" id="Coils"/>
    </source>
</evidence>
<keyword evidence="3" id="KW-0732">Signal</keyword>
<name>A0A0F5H1A0_9BACT</name>
<dbReference type="NCBIfam" id="NF045842">
    <property type="entry name" value="MIP_near_MIB"/>
    <property type="match status" value="1"/>
</dbReference>
<feature type="region of interest" description="Disordered" evidence="2">
    <location>
        <begin position="23"/>
        <end position="107"/>
    </location>
</feature>
<evidence type="ECO:0000313" key="5">
    <source>
        <dbReference type="EMBL" id="KKB26930.1"/>
    </source>
</evidence>
<dbReference type="PATRIC" id="fig|1264554.4.peg.337"/>
<feature type="coiled-coil region" evidence="1">
    <location>
        <begin position="297"/>
        <end position="352"/>
    </location>
</feature>
<dbReference type="RefSeq" id="WP_052716985.1">
    <property type="nucleotide sequence ID" value="NZ_JZXN01000014.1"/>
</dbReference>
<dbReference type="EMBL" id="JZXN01000014">
    <property type="protein sequence ID" value="KKB26930.1"/>
    <property type="molecule type" value="Genomic_DNA"/>
</dbReference>
<gene>
    <name evidence="5" type="ORF">MMELEA_03800</name>
</gene>
<dbReference type="STRING" id="29561.MM26B8_01440"/>
<dbReference type="NCBIfam" id="NF045841">
    <property type="entry name" value="Ig_SerProt_MIP"/>
    <property type="match status" value="1"/>
</dbReference>
<organism evidence="5 6">
    <name type="scientific">Mycoplasmopsis meleagridis ATCC 25294</name>
    <dbReference type="NCBI Taxonomy" id="1264554"/>
    <lineage>
        <taxon>Bacteria</taxon>
        <taxon>Bacillati</taxon>
        <taxon>Mycoplasmatota</taxon>
        <taxon>Mycoplasmoidales</taxon>
        <taxon>Metamycoplasmataceae</taxon>
        <taxon>Mycoplasmopsis</taxon>
    </lineage>
</organism>
<feature type="compositionally biased region" description="Low complexity" evidence="2">
    <location>
        <begin position="26"/>
        <end position="35"/>
    </location>
</feature>
<evidence type="ECO:0000259" key="4">
    <source>
        <dbReference type="Pfam" id="PF01732"/>
    </source>
</evidence>
<dbReference type="OrthoDB" id="393864at2"/>
<dbReference type="InterPro" id="IPR022382">
    <property type="entry name" value="Mycoplasma_peptidase_DUF31"/>
</dbReference>
<keyword evidence="6" id="KW-1185">Reference proteome</keyword>
<dbReference type="PROSITE" id="PS51257">
    <property type="entry name" value="PROKAR_LIPOPROTEIN"/>
    <property type="match status" value="1"/>
</dbReference>
<keyword evidence="1" id="KW-0175">Coiled coil</keyword>
<feature type="domain" description="DUF31" evidence="4">
    <location>
        <begin position="217"/>
        <end position="713"/>
    </location>
</feature>
<sequence length="801" mass="90072">MKNKKWLLLSNLFLGGAIIPFAASCNNTNNTNDDNSPTYKDSEEKDPANNDNNTDNNTQNNSSSAAGKEGSVEVEDYGPTPVFPGTQSTSSVRLNIPGKPELANDKEKWSKLSKEEKTKAELDAYVDALQSNFGTYQDKLKNSKLTDLPRLDAEQIQKYDEKAAQAGQPTFESAIARNFSVANEDGTITLNPIRDSVKAAYWDSVPNNRGLARNLPNQKYKDVALQSYAIEFVNMNEKIRDEVKDNKYIKIFKGTAWLLDWELDDSGYPTKWFLATNAHVAAGFITENNTGLRYTNQNDLEKEAKNHKKYLDQYNQAQKAFDEMAVEYDDKIRAANDEIAGYEAKLRIAETNQDPAEVDKYNKLLDQVKLGDLKSAIDAKNKMAEEKWYPIYGKQWNEAKAHLNDFVGATRTIFLSHFNDSVPIDQDLKVMGLDNSVDRYELKPSQVKLIYAGVDFLNSSPKDYLKSTSSLSNVQEAADFAVIEIDFNNPSGVTSYSYTNNRTKQHVVQNAHELAKTATNGYATWDKSRQFKFASKTLSQTYSNLINEKVNVRTTDNREVSVSKADVDFISLGFPDSKSDNFIKKTYSNDDYINESSQSLWVNKPYYIADYNRTEGRVFTKELGGGLNKAYSIRNDVNTPGIFDLTLVSPVIYAEKNEGYKFNFIKDTKSDYKGDTYTNYGLAYSLNSWAPLGGASGSSFRDVDNNILGINFAIADGNGIAQTAYIQAFRSNGNDYNNFYGKYKLEEYDLIYGTGKDQRTSYRQALESYNPNIKTHLFPNGVSLANVPTEYKFADTPTSSK</sequence>
<reference evidence="5 6" key="1">
    <citation type="submission" date="2015-03" db="EMBL/GenBank/DDBJ databases">
        <title>Genome sequence of Mycoplasma meleagridis strain ATCC 25294.</title>
        <authorList>
            <person name="Yacoub E."/>
            <person name="Blanchard A."/>
            <person name="Sirand-Pugnet P."/>
            <person name="Mardassi B.B.A."/>
        </authorList>
    </citation>
    <scope>NUCLEOTIDE SEQUENCE [LARGE SCALE GENOMIC DNA]</scope>
    <source>
        <strain evidence="5 6">ATCC 25294</strain>
    </source>
</reference>
<dbReference type="AlphaFoldDB" id="A0A0F5H1A0"/>
<dbReference type="Pfam" id="PF01732">
    <property type="entry name" value="Mycop_pep_DUF31"/>
    <property type="match status" value="1"/>
</dbReference>
<comment type="caution">
    <text evidence="5">The sequence shown here is derived from an EMBL/GenBank/DDBJ whole genome shotgun (WGS) entry which is preliminary data.</text>
</comment>